<reference evidence="2 3" key="1">
    <citation type="submission" date="2015-08" db="EMBL/GenBank/DDBJ databases">
        <title>Next Generation Sequencing and Analysis of the Genome of Puccinia sorghi L Schw, the Causal Agent of Maize Common Rust.</title>
        <authorList>
            <person name="Rochi L."/>
            <person name="Burguener G."/>
            <person name="Darino M."/>
            <person name="Turjanski A."/>
            <person name="Kreff E."/>
            <person name="Dieguez M.J."/>
            <person name="Sacco F."/>
        </authorList>
    </citation>
    <scope>NUCLEOTIDE SEQUENCE [LARGE SCALE GENOMIC DNA]</scope>
    <source>
        <strain evidence="2 3">RO10H11247</strain>
    </source>
</reference>
<dbReference type="EMBL" id="LAVV01014204">
    <property type="protein sequence ID" value="KNZ44953.1"/>
    <property type="molecule type" value="Genomic_DNA"/>
</dbReference>
<keyword evidence="1" id="KW-0472">Membrane</keyword>
<dbReference type="VEuPathDB" id="FungiDB:VP01_863g2"/>
<evidence type="ECO:0000313" key="3">
    <source>
        <dbReference type="Proteomes" id="UP000037035"/>
    </source>
</evidence>
<organism evidence="2 3">
    <name type="scientific">Puccinia sorghi</name>
    <dbReference type="NCBI Taxonomy" id="27349"/>
    <lineage>
        <taxon>Eukaryota</taxon>
        <taxon>Fungi</taxon>
        <taxon>Dikarya</taxon>
        <taxon>Basidiomycota</taxon>
        <taxon>Pucciniomycotina</taxon>
        <taxon>Pucciniomycetes</taxon>
        <taxon>Pucciniales</taxon>
        <taxon>Pucciniaceae</taxon>
        <taxon>Puccinia</taxon>
    </lineage>
</organism>
<protein>
    <submittedName>
        <fullName evidence="2">Uncharacterized protein</fullName>
    </submittedName>
</protein>
<gene>
    <name evidence="2" type="ORF">VP01_863g2</name>
</gene>
<evidence type="ECO:0000256" key="1">
    <source>
        <dbReference type="SAM" id="Phobius"/>
    </source>
</evidence>
<accession>A0A0L6U8T6</accession>
<name>A0A0L6U8T6_9BASI</name>
<sequence length="126" mass="14102">MLPEQKRCLDIAGPVMAATPGVRRQIQRQFHKHISMQHTQQQQDDSDAIAIIAALVILGKTMPIRSLQTYRTRANLPEIGNNWAFITVMGIDVWTFGAILVLVPFSSVWESSTISQLDVNQCGKKN</sequence>
<keyword evidence="3" id="KW-1185">Reference proteome</keyword>
<dbReference type="AlphaFoldDB" id="A0A0L6U8T6"/>
<keyword evidence="1" id="KW-0812">Transmembrane</keyword>
<keyword evidence="1" id="KW-1133">Transmembrane helix</keyword>
<feature type="transmembrane region" description="Helical" evidence="1">
    <location>
        <begin position="83"/>
        <end position="105"/>
    </location>
</feature>
<proteinExistence type="predicted"/>
<evidence type="ECO:0000313" key="2">
    <source>
        <dbReference type="EMBL" id="KNZ44953.1"/>
    </source>
</evidence>
<dbReference type="Proteomes" id="UP000037035">
    <property type="component" value="Unassembled WGS sequence"/>
</dbReference>
<comment type="caution">
    <text evidence="2">The sequence shown here is derived from an EMBL/GenBank/DDBJ whole genome shotgun (WGS) entry which is preliminary data.</text>
</comment>